<dbReference type="STRING" id="762486.SAMN05444411_102353"/>
<dbReference type="EMBL" id="FNNJ01000002">
    <property type="protein sequence ID" value="SDW87162.1"/>
    <property type="molecule type" value="Genomic_DNA"/>
</dbReference>
<protein>
    <submittedName>
        <fullName evidence="2">FMN-binding domain-containing protein</fullName>
    </submittedName>
</protein>
<dbReference type="GO" id="GO:0016020">
    <property type="term" value="C:membrane"/>
    <property type="evidence" value="ECO:0007669"/>
    <property type="project" value="InterPro"/>
</dbReference>
<dbReference type="Pfam" id="PF04205">
    <property type="entry name" value="FMN_bind"/>
    <property type="match status" value="1"/>
</dbReference>
<evidence type="ECO:0000313" key="2">
    <source>
        <dbReference type="EMBL" id="SDW87162.1"/>
    </source>
</evidence>
<feature type="domain" description="FMN-binding" evidence="1">
    <location>
        <begin position="82"/>
        <end position="165"/>
    </location>
</feature>
<gene>
    <name evidence="2" type="ORF">SAMN05444411_102353</name>
</gene>
<dbReference type="SMART" id="SM00900">
    <property type="entry name" value="FMN_bind"/>
    <property type="match status" value="1"/>
</dbReference>
<accession>A0A1H2X2R5</accession>
<organism evidence="2 3">
    <name type="scientific">Lutibacter oricola</name>
    <dbReference type="NCBI Taxonomy" id="762486"/>
    <lineage>
        <taxon>Bacteria</taxon>
        <taxon>Pseudomonadati</taxon>
        <taxon>Bacteroidota</taxon>
        <taxon>Flavobacteriia</taxon>
        <taxon>Flavobacteriales</taxon>
        <taxon>Flavobacteriaceae</taxon>
        <taxon>Lutibacter</taxon>
    </lineage>
</organism>
<dbReference type="Proteomes" id="UP000199595">
    <property type="component" value="Unassembled WGS sequence"/>
</dbReference>
<dbReference type="OrthoDB" id="9778782at2"/>
<evidence type="ECO:0000313" key="3">
    <source>
        <dbReference type="Proteomes" id="UP000199595"/>
    </source>
</evidence>
<reference evidence="3" key="1">
    <citation type="submission" date="2016-10" db="EMBL/GenBank/DDBJ databases">
        <authorList>
            <person name="Varghese N."/>
            <person name="Submissions S."/>
        </authorList>
    </citation>
    <scope>NUCLEOTIDE SEQUENCE [LARGE SCALE GENOMIC DNA]</scope>
    <source>
        <strain evidence="3">DSM 24956</strain>
    </source>
</reference>
<dbReference type="AlphaFoldDB" id="A0A1H2X2R5"/>
<dbReference type="RefSeq" id="WP_090121336.1">
    <property type="nucleotide sequence ID" value="NZ_FNNJ01000002.1"/>
</dbReference>
<name>A0A1H2X2R5_9FLAO</name>
<keyword evidence="3" id="KW-1185">Reference proteome</keyword>
<dbReference type="InterPro" id="IPR007329">
    <property type="entry name" value="FMN-bd"/>
</dbReference>
<dbReference type="GO" id="GO:0010181">
    <property type="term" value="F:FMN binding"/>
    <property type="evidence" value="ECO:0007669"/>
    <property type="project" value="InterPro"/>
</dbReference>
<evidence type="ECO:0000259" key="1">
    <source>
        <dbReference type="SMART" id="SM00900"/>
    </source>
</evidence>
<proteinExistence type="predicted"/>
<sequence length="174" mass="20031">MKKIVVFVAGFLLISSFTVTNRVEKLIQKEIKSVFSIETYTKETISVSKEINETLPIKISEENFFKIVSNKELKGYYFISKGFGKTDYFDFIVIFNKDLIVTKIKVLVYREDHGGEIGSRRWLKQFIGLKTDKKINYQDDITAISGATLSAKSITNQVNKILKTVHILHQQKQL</sequence>